<reference evidence="1" key="2">
    <citation type="journal article" date="2015" name="Data Brief">
        <title>Shoot transcriptome of the giant reed, Arundo donax.</title>
        <authorList>
            <person name="Barrero R.A."/>
            <person name="Guerrero F.D."/>
            <person name="Moolhuijzen P."/>
            <person name="Goolsby J.A."/>
            <person name="Tidwell J."/>
            <person name="Bellgard S.E."/>
            <person name="Bellgard M.I."/>
        </authorList>
    </citation>
    <scope>NUCLEOTIDE SEQUENCE</scope>
    <source>
        <tissue evidence="1">Shoot tissue taken approximately 20 cm above the soil surface</tissue>
    </source>
</reference>
<accession>A0A0A9D1E8</accession>
<sequence>MKREAFLVIGRMLLNYLETYGLRTMLTYVMD</sequence>
<organism evidence="1">
    <name type="scientific">Arundo donax</name>
    <name type="common">Giant reed</name>
    <name type="synonym">Donax arundinaceus</name>
    <dbReference type="NCBI Taxonomy" id="35708"/>
    <lineage>
        <taxon>Eukaryota</taxon>
        <taxon>Viridiplantae</taxon>
        <taxon>Streptophyta</taxon>
        <taxon>Embryophyta</taxon>
        <taxon>Tracheophyta</taxon>
        <taxon>Spermatophyta</taxon>
        <taxon>Magnoliopsida</taxon>
        <taxon>Liliopsida</taxon>
        <taxon>Poales</taxon>
        <taxon>Poaceae</taxon>
        <taxon>PACMAD clade</taxon>
        <taxon>Arundinoideae</taxon>
        <taxon>Arundineae</taxon>
        <taxon>Arundo</taxon>
    </lineage>
</organism>
<name>A0A0A9D1E8_ARUDO</name>
<reference evidence="1" key="1">
    <citation type="submission" date="2014-09" db="EMBL/GenBank/DDBJ databases">
        <authorList>
            <person name="Magalhaes I.L.F."/>
            <person name="Oliveira U."/>
            <person name="Santos F.R."/>
            <person name="Vidigal T.H.D.A."/>
            <person name="Brescovit A.D."/>
            <person name="Santos A.J."/>
        </authorList>
    </citation>
    <scope>NUCLEOTIDE SEQUENCE</scope>
    <source>
        <tissue evidence="1">Shoot tissue taken approximately 20 cm above the soil surface</tissue>
    </source>
</reference>
<dbReference type="AlphaFoldDB" id="A0A0A9D1E8"/>
<proteinExistence type="predicted"/>
<protein>
    <submittedName>
        <fullName evidence="1">Uncharacterized protein</fullName>
    </submittedName>
</protein>
<dbReference type="EMBL" id="GBRH01217377">
    <property type="protein sequence ID" value="JAD80518.1"/>
    <property type="molecule type" value="Transcribed_RNA"/>
</dbReference>
<evidence type="ECO:0000313" key="1">
    <source>
        <dbReference type="EMBL" id="JAD80518.1"/>
    </source>
</evidence>